<reference evidence="1 2" key="1">
    <citation type="journal article" date="2019" name="Int. J. Syst. Evol. Microbiol.">
        <title>The Global Catalogue of Microorganisms (GCM) 10K type strain sequencing project: providing services to taxonomists for standard genome sequencing and annotation.</title>
        <authorList>
            <consortium name="The Broad Institute Genomics Platform"/>
            <consortium name="The Broad Institute Genome Sequencing Center for Infectious Disease"/>
            <person name="Wu L."/>
            <person name="Ma J."/>
        </authorList>
    </citation>
    <scope>NUCLEOTIDE SEQUENCE [LARGE SCALE GENOMIC DNA]</scope>
    <source>
        <strain evidence="1 2">JCM 15976</strain>
    </source>
</reference>
<name>A0ABN1JCQ3_9FLAO</name>
<accession>A0ABN1JCQ3</accession>
<proteinExistence type="predicted"/>
<sequence length="339" mass="38760">MAKLKHIVLTGLLFLSYFAVCSQTISGLVLDQATNQPIESAAIYFDNTTIGTSTNDKGEFSIEYHEGITSPLVISFLGYKRMIITNYQVGKFYKVLLQEDIDALDEVVITTDDGMPKELKLQQFRQQFLGFSDNAKSCTILNEEDLILRYNKKTQTLSASSKKPILIENEKLQYLVSFEIKDFDISYHHINIKRDRFFINSVIYTGTSFYKELEESNSKKTTKSRNKAYKGSVLHFMRALSKKQLEEEGYQIFSGGFKVNPYRYINVKQIDSSKAVGVKLLNKLSILYDNEQSAIESRVDEFIIDQYGNHSPIHQVLFGGHMGNQRIGDSLPFDFMLSE</sequence>
<evidence type="ECO:0008006" key="3">
    <source>
        <dbReference type="Google" id="ProtNLM"/>
    </source>
</evidence>
<dbReference type="RefSeq" id="WP_343795116.1">
    <property type="nucleotide sequence ID" value="NZ_BAAAGF010000001.1"/>
</dbReference>
<protein>
    <recommendedName>
        <fullName evidence="3">Carboxypeptidase-like protein</fullName>
    </recommendedName>
</protein>
<organism evidence="1 2">
    <name type="scientific">Gaetbulibacter jejuensis</name>
    <dbReference type="NCBI Taxonomy" id="584607"/>
    <lineage>
        <taxon>Bacteria</taxon>
        <taxon>Pseudomonadati</taxon>
        <taxon>Bacteroidota</taxon>
        <taxon>Flavobacteriia</taxon>
        <taxon>Flavobacteriales</taxon>
        <taxon>Flavobacteriaceae</taxon>
        <taxon>Gaetbulibacter</taxon>
    </lineage>
</organism>
<dbReference type="Proteomes" id="UP001500736">
    <property type="component" value="Unassembled WGS sequence"/>
</dbReference>
<evidence type="ECO:0000313" key="2">
    <source>
        <dbReference type="Proteomes" id="UP001500736"/>
    </source>
</evidence>
<dbReference type="SUPFAM" id="SSF49464">
    <property type="entry name" value="Carboxypeptidase regulatory domain-like"/>
    <property type="match status" value="1"/>
</dbReference>
<evidence type="ECO:0000313" key="1">
    <source>
        <dbReference type="EMBL" id="GAA0736061.1"/>
    </source>
</evidence>
<dbReference type="EMBL" id="BAAAGF010000001">
    <property type="protein sequence ID" value="GAA0736061.1"/>
    <property type="molecule type" value="Genomic_DNA"/>
</dbReference>
<dbReference type="InterPro" id="IPR008969">
    <property type="entry name" value="CarboxyPept-like_regulatory"/>
</dbReference>
<gene>
    <name evidence="1" type="ORF">GCM10009431_01550</name>
</gene>
<comment type="caution">
    <text evidence="1">The sequence shown here is derived from an EMBL/GenBank/DDBJ whole genome shotgun (WGS) entry which is preliminary data.</text>
</comment>
<keyword evidence="2" id="KW-1185">Reference proteome</keyword>
<dbReference type="Gene3D" id="2.60.40.1120">
    <property type="entry name" value="Carboxypeptidase-like, regulatory domain"/>
    <property type="match status" value="1"/>
</dbReference>
<dbReference type="Pfam" id="PF13715">
    <property type="entry name" value="CarbopepD_reg_2"/>
    <property type="match status" value="1"/>
</dbReference>